<dbReference type="InParanoid" id="K1Q2K1"/>
<name>K1Q2K1_MAGGI</name>
<dbReference type="EMBL" id="JH816157">
    <property type="protein sequence ID" value="EKC25589.1"/>
    <property type="molecule type" value="Genomic_DNA"/>
</dbReference>
<keyword evidence="1" id="KW-0418">Kinase</keyword>
<dbReference type="Gene3D" id="2.30.42.10">
    <property type="match status" value="1"/>
</dbReference>
<protein>
    <submittedName>
        <fullName evidence="1">Membrane-associated guanylate kinase, WW and PDZ domain-containing protein 1</fullName>
    </submittedName>
</protein>
<dbReference type="PANTHER" id="PTHR10316:SF40">
    <property type="entry name" value="LD27118P"/>
    <property type="match status" value="1"/>
</dbReference>
<sequence length="105" mass="11367">MEFTITLQQLETGFGFRIIGGTEEGSQVSVGHIVPNGSADLDGRLRTGDEITHVDGQNVINSSHHHVVSLMRLAGQRGHVTLGVRRRVLGVVSVNLLRCVTVVKE</sequence>
<keyword evidence="1" id="KW-0808">Transferase</keyword>
<evidence type="ECO:0000313" key="1">
    <source>
        <dbReference type="EMBL" id="EKC25589.1"/>
    </source>
</evidence>
<dbReference type="GO" id="GO:0016301">
    <property type="term" value="F:kinase activity"/>
    <property type="evidence" value="ECO:0007669"/>
    <property type="project" value="UniProtKB-KW"/>
</dbReference>
<dbReference type="SUPFAM" id="SSF50156">
    <property type="entry name" value="PDZ domain-like"/>
    <property type="match status" value="1"/>
</dbReference>
<dbReference type="InterPro" id="IPR001478">
    <property type="entry name" value="PDZ"/>
</dbReference>
<dbReference type="GO" id="GO:0007165">
    <property type="term" value="P:signal transduction"/>
    <property type="evidence" value="ECO:0007669"/>
    <property type="project" value="TreeGrafter"/>
</dbReference>
<dbReference type="PANTHER" id="PTHR10316">
    <property type="entry name" value="MEMBRANE ASSOCIATED GUANYLATE KINASE-RELATED"/>
    <property type="match status" value="1"/>
</dbReference>
<gene>
    <name evidence="1" type="ORF">CGI_10004136</name>
</gene>
<dbReference type="SMART" id="SM00228">
    <property type="entry name" value="PDZ"/>
    <property type="match status" value="1"/>
</dbReference>
<dbReference type="Pfam" id="PF00595">
    <property type="entry name" value="PDZ"/>
    <property type="match status" value="1"/>
</dbReference>
<dbReference type="AlphaFoldDB" id="K1Q2K1"/>
<dbReference type="HOGENOM" id="CLU_2239158_0_0_1"/>
<dbReference type="CDD" id="cd06733">
    <property type="entry name" value="PDZ3_MAGI-1_3-like"/>
    <property type="match status" value="1"/>
</dbReference>
<proteinExistence type="predicted"/>
<dbReference type="PROSITE" id="PS50106">
    <property type="entry name" value="PDZ"/>
    <property type="match status" value="1"/>
</dbReference>
<dbReference type="InterPro" id="IPR036034">
    <property type="entry name" value="PDZ_sf"/>
</dbReference>
<reference evidence="1" key="1">
    <citation type="journal article" date="2012" name="Nature">
        <title>The oyster genome reveals stress adaptation and complexity of shell formation.</title>
        <authorList>
            <person name="Zhang G."/>
            <person name="Fang X."/>
            <person name="Guo X."/>
            <person name="Li L."/>
            <person name="Luo R."/>
            <person name="Xu F."/>
            <person name="Yang P."/>
            <person name="Zhang L."/>
            <person name="Wang X."/>
            <person name="Qi H."/>
            <person name="Xiong Z."/>
            <person name="Que H."/>
            <person name="Xie Y."/>
            <person name="Holland P.W."/>
            <person name="Paps J."/>
            <person name="Zhu Y."/>
            <person name="Wu F."/>
            <person name="Chen Y."/>
            <person name="Wang J."/>
            <person name="Peng C."/>
            <person name="Meng J."/>
            <person name="Yang L."/>
            <person name="Liu J."/>
            <person name="Wen B."/>
            <person name="Zhang N."/>
            <person name="Huang Z."/>
            <person name="Zhu Q."/>
            <person name="Feng Y."/>
            <person name="Mount A."/>
            <person name="Hedgecock D."/>
            <person name="Xu Z."/>
            <person name="Liu Y."/>
            <person name="Domazet-Loso T."/>
            <person name="Du Y."/>
            <person name="Sun X."/>
            <person name="Zhang S."/>
            <person name="Liu B."/>
            <person name="Cheng P."/>
            <person name="Jiang X."/>
            <person name="Li J."/>
            <person name="Fan D."/>
            <person name="Wang W."/>
            <person name="Fu W."/>
            <person name="Wang T."/>
            <person name="Wang B."/>
            <person name="Zhang J."/>
            <person name="Peng Z."/>
            <person name="Li Y."/>
            <person name="Li N."/>
            <person name="Wang J."/>
            <person name="Chen M."/>
            <person name="He Y."/>
            <person name="Tan F."/>
            <person name="Song X."/>
            <person name="Zheng Q."/>
            <person name="Huang R."/>
            <person name="Yang H."/>
            <person name="Du X."/>
            <person name="Chen L."/>
            <person name="Yang M."/>
            <person name="Gaffney P.M."/>
            <person name="Wang S."/>
            <person name="Luo L."/>
            <person name="She Z."/>
            <person name="Ming Y."/>
            <person name="Huang W."/>
            <person name="Zhang S."/>
            <person name="Huang B."/>
            <person name="Zhang Y."/>
            <person name="Qu T."/>
            <person name="Ni P."/>
            <person name="Miao G."/>
            <person name="Wang J."/>
            <person name="Wang Q."/>
            <person name="Steinberg C.E."/>
            <person name="Wang H."/>
            <person name="Li N."/>
            <person name="Qian L."/>
            <person name="Zhang G."/>
            <person name="Li Y."/>
            <person name="Yang H."/>
            <person name="Liu X."/>
            <person name="Wang J."/>
            <person name="Yin Y."/>
            <person name="Wang J."/>
        </authorList>
    </citation>
    <scope>NUCLEOTIDE SEQUENCE [LARGE SCALE GENOMIC DNA]</scope>
    <source>
        <strain evidence="1">05x7-T-G4-1.051#20</strain>
    </source>
</reference>
<accession>K1Q2K1</accession>
<dbReference type="FunFam" id="2.30.42.10:FF:000232">
    <property type="entry name" value="Uncharacterized protein, isoform A"/>
    <property type="match status" value="1"/>
</dbReference>
<organism evidence="1">
    <name type="scientific">Magallana gigas</name>
    <name type="common">Pacific oyster</name>
    <name type="synonym">Crassostrea gigas</name>
    <dbReference type="NCBI Taxonomy" id="29159"/>
    <lineage>
        <taxon>Eukaryota</taxon>
        <taxon>Metazoa</taxon>
        <taxon>Spiralia</taxon>
        <taxon>Lophotrochozoa</taxon>
        <taxon>Mollusca</taxon>
        <taxon>Bivalvia</taxon>
        <taxon>Autobranchia</taxon>
        <taxon>Pteriomorphia</taxon>
        <taxon>Ostreida</taxon>
        <taxon>Ostreoidea</taxon>
        <taxon>Ostreidae</taxon>
        <taxon>Magallana</taxon>
    </lineage>
</organism>
<dbReference type="GO" id="GO:0005737">
    <property type="term" value="C:cytoplasm"/>
    <property type="evidence" value="ECO:0007669"/>
    <property type="project" value="TreeGrafter"/>
</dbReference>